<dbReference type="GO" id="GO:0044423">
    <property type="term" value="C:virion component"/>
    <property type="evidence" value="ECO:0007669"/>
    <property type="project" value="UniProtKB-KW"/>
</dbReference>
<accession>A0A2K9V9G3</accession>
<comment type="subcellular location">
    <subcellularLocation>
        <location evidence="2">Virion</location>
    </subcellularLocation>
</comment>
<evidence type="ECO:0000256" key="3">
    <source>
        <dbReference type="ARBA" id="ARBA00022844"/>
    </source>
</evidence>
<reference evidence="5" key="1">
    <citation type="submission" date="2018-01" db="EMBL/GenBank/DDBJ databases">
        <title>Draft genome sequence of Bandra megavirus.</title>
        <authorList>
            <person name="Chatterjee A."/>
            <person name="Yadav R."/>
            <person name="Kondabagil K."/>
        </authorList>
    </citation>
    <scope>NUCLEOTIDE SEQUENCE</scope>
    <source>
        <strain evidence="5">KK-1</strain>
    </source>
</reference>
<feature type="compositionally biased region" description="Basic and acidic residues" evidence="4">
    <location>
        <begin position="93"/>
        <end position="116"/>
    </location>
</feature>
<dbReference type="EMBL" id="MG779380">
    <property type="protein sequence ID" value="AUV58853.1"/>
    <property type="molecule type" value="Genomic_DNA"/>
</dbReference>
<evidence type="ECO:0000313" key="5">
    <source>
        <dbReference type="EMBL" id="AUV58853.1"/>
    </source>
</evidence>
<feature type="non-terminal residue" evidence="5">
    <location>
        <position position="116"/>
    </location>
</feature>
<protein>
    <submittedName>
        <fullName evidence="5">F-box and FNIP repeat-containing protein</fullName>
    </submittedName>
</protein>
<proteinExistence type="predicted"/>
<evidence type="ECO:0000256" key="4">
    <source>
        <dbReference type="SAM" id="MobiDB-lite"/>
    </source>
</evidence>
<comment type="function">
    <text evidence="1">May participate in the formation of a layer of cross-linked glycosylated fibrils at the viral surface thus giving it a hairy-like appearance.</text>
</comment>
<keyword evidence="3" id="KW-0946">Virion</keyword>
<feature type="compositionally biased region" description="Basic and acidic residues" evidence="4">
    <location>
        <begin position="68"/>
        <end position="85"/>
    </location>
</feature>
<name>A0A2K9V9G3_9VIRU</name>
<evidence type="ECO:0000256" key="1">
    <source>
        <dbReference type="ARBA" id="ARBA00003026"/>
    </source>
</evidence>
<evidence type="ECO:0000256" key="2">
    <source>
        <dbReference type="ARBA" id="ARBA00004328"/>
    </source>
</evidence>
<sequence length="116" mass="13059">MSITDILNTDVIMYMLDYLKDDDKMSFMMTCKEYYNLRYDINYTNLYEYESIKNLPFINRFKRLVYKGDKGDIGDTGLKGDKGEEGDIGDTGSKGDKGEKGDIGDTGSKGDEGDIG</sequence>
<dbReference type="InterPro" id="IPR008160">
    <property type="entry name" value="Collagen"/>
</dbReference>
<feature type="region of interest" description="Disordered" evidence="4">
    <location>
        <begin position="68"/>
        <end position="116"/>
    </location>
</feature>
<dbReference type="Pfam" id="PF01391">
    <property type="entry name" value="Collagen"/>
    <property type="match status" value="1"/>
</dbReference>
<organism evidence="5">
    <name type="scientific">Bandra megavirus</name>
    <dbReference type="NCBI Taxonomy" id="2071566"/>
    <lineage>
        <taxon>Viruses</taxon>
        <taxon>Varidnaviria</taxon>
        <taxon>Bamfordvirae</taxon>
        <taxon>Nucleocytoviricota</taxon>
        <taxon>Megaviricetes</taxon>
        <taxon>Imitervirales</taxon>
        <taxon>Mimiviridae</taxon>
        <taxon>Megamimivirinae</taxon>
        <taxon>Megavirus</taxon>
    </lineage>
</organism>